<sequence>MKPTEVTINETAFLIQPLDAFEALAVFGDLQKDILPAAGGLIGLIDGEASEERDEAALADAIAKLSQRLDGKQLTAWANRLLTKDSISVEINGNLMPLDAAAKSMAFGEFTDILELLFHVIKVNFAGPLAGWLNRLGLGQKLTAVGLSGVIGQK</sequence>
<evidence type="ECO:0000313" key="1">
    <source>
        <dbReference type="EMBL" id="XDJ85134.1"/>
    </source>
</evidence>
<dbReference type="AlphaFoldDB" id="A0AB39G5H3"/>
<gene>
    <name evidence="1" type="ORF">ABRZ08_13185</name>
</gene>
<dbReference type="RefSeq" id="WP_368641768.1">
    <property type="nucleotide sequence ID" value="NZ_CP158268.1"/>
</dbReference>
<protein>
    <submittedName>
        <fullName evidence="1">Phage tail assembly chaperone</fullName>
    </submittedName>
</protein>
<reference evidence="1" key="1">
    <citation type="submission" date="2024-05" db="EMBL/GenBank/DDBJ databases">
        <authorList>
            <person name="Luo Y.-C."/>
            <person name="Nicholds J."/>
            <person name="Mortimer T."/>
            <person name="Maboni G."/>
        </authorList>
    </citation>
    <scope>NUCLEOTIDE SEQUENCE</scope>
    <source>
        <strain evidence="1">140124</strain>
    </source>
</reference>
<dbReference type="EMBL" id="CP158268">
    <property type="protein sequence ID" value="XDJ85134.1"/>
    <property type="molecule type" value="Genomic_DNA"/>
</dbReference>
<dbReference type="InterPro" id="IPR049156">
    <property type="entry name" value="Phage_chap_TAC_15-like"/>
</dbReference>
<name>A0AB39G5H3_9BURK</name>
<dbReference type="Pfam" id="PF21822">
    <property type="entry name" value="Phage_TAC_15"/>
    <property type="match status" value="1"/>
</dbReference>
<accession>A0AB39G5H3</accession>
<proteinExistence type="predicted"/>
<organism evidence="1">
    <name type="scientific">Castellaniella ginsengisoli</name>
    <dbReference type="NCBI Taxonomy" id="546114"/>
    <lineage>
        <taxon>Bacteria</taxon>
        <taxon>Pseudomonadati</taxon>
        <taxon>Pseudomonadota</taxon>
        <taxon>Betaproteobacteria</taxon>
        <taxon>Burkholderiales</taxon>
        <taxon>Alcaligenaceae</taxon>
        <taxon>Castellaniella</taxon>
    </lineage>
</organism>